<dbReference type="Gene3D" id="2.40.128.130">
    <property type="entry name" value="Autotransporter beta-domain"/>
    <property type="match status" value="1"/>
</dbReference>
<dbReference type="Pfam" id="PF13018">
    <property type="entry name" value="ESPR"/>
    <property type="match status" value="1"/>
</dbReference>
<organism evidence="2 3">
    <name type="scientific">Sutterella parvirubra YIT 11816</name>
    <dbReference type="NCBI Taxonomy" id="762967"/>
    <lineage>
        <taxon>Bacteria</taxon>
        <taxon>Pseudomonadati</taxon>
        <taxon>Pseudomonadota</taxon>
        <taxon>Betaproteobacteria</taxon>
        <taxon>Burkholderiales</taxon>
        <taxon>Sutterellaceae</taxon>
        <taxon>Sutterella</taxon>
    </lineage>
</organism>
<reference evidence="2 3" key="1">
    <citation type="submission" date="2011-11" db="EMBL/GenBank/DDBJ databases">
        <authorList>
            <person name="Weinstock G."/>
            <person name="Sodergren E."/>
            <person name="Clifton S."/>
            <person name="Fulton L."/>
            <person name="Fulton B."/>
            <person name="Courtney L."/>
            <person name="Fronick C."/>
            <person name="Harrison M."/>
            <person name="Strong C."/>
            <person name="Farmer C."/>
            <person name="Delahaunty K."/>
            <person name="Markovic C."/>
            <person name="Hall O."/>
            <person name="Minx P."/>
            <person name="Tomlinson C."/>
            <person name="Mitreva M."/>
            <person name="Hou S."/>
            <person name="Chen J."/>
            <person name="Wollam A."/>
            <person name="Pepin K.H."/>
            <person name="Johnson M."/>
            <person name="Bhonagiri V."/>
            <person name="Zhang X."/>
            <person name="Suruliraj S."/>
            <person name="Warren W."/>
            <person name="Chinwalla A."/>
            <person name="Mardis E.R."/>
            <person name="Wilson R.K."/>
        </authorList>
    </citation>
    <scope>NUCLEOTIDE SEQUENCE [LARGE SCALE GENOMIC DNA]</scope>
    <source>
        <strain evidence="2 3">YIT 11816</strain>
    </source>
</reference>
<evidence type="ECO:0000313" key="2">
    <source>
        <dbReference type="EMBL" id="EHY32310.1"/>
    </source>
</evidence>
<sequence>MNQTFKVVFSAARGALMVVNELTRTVQGKGTKTVVAVAMVGGLAMAGNAQALVNESVEQFQNGFSGLELTEDVFKISESLSTDTGAVYKDNVRASDSDMVFGTIFYTASNAAQEFTLSFNQAVFEGNVVRGTRSSDATVAGGVAMIKGTSSTDAGVTFTDSVFRNNRAEGTSTMMVGGGALYLDAAKNNTVGTRGATALIRTTTDLVYSGNDVSASDNGRWYELYGSLGQSGGGFLYLDRKARMVFDVQSGTLTIGEAGNTSATTDSIQSSIVNKKAEASSIEKTGAGTLTVHSDMSRFYGTLRVSEGVMNVSRDVSIYNEWTVSGGELHLADVEIGQIGTGSFGAFKRGESSNTANFEIAEGNGSAGRLVVSGGAVTAGAVTVSGVQAAADVLQKATETTGYGITVSGGSLIVDSLDLQKGEVSVTGGLLSVGTLTTAEKLAAQSIVLNGGTLDLKLDDVFGTTGNKRDTTAKSIFDLKAGTLDFSDETVKKSWLTEALSGKNFTIAVNVTGDDGAAIEEVKTDDLIANVILPEAELTVTDSTVVLGKANAGVQTITSEKPLEKVTVSESFTLIGDGTTVLGNEHEDGATITVAENKTLTLGLANGSGGGTIQGSIDGSGNLAVAGGDFAVNGGIKTKTLNVAAGAALTTTSVTLAANSTVSGELTADSLSLSSGTVSVEGTLGVSTLAADVTLEDGGTLLLNAADQTQKAVPVMALARSFALTPRAEEVPVTASLVNGTVTANAGALVTTREGGEALVKSAAEKAGITYDSTKAGFYVDSQILLGENGKFKIGTTSDTNDVNLGSDALMVVDASAFAEGVAAIAHRDDSAVTVTSENATLILSNLTNRQTDTITVFDGASSIEKLNVKSDSIFYTPTLGDDGSVTVETKQGADLGITDSELAAAVNAITAVGSGASATLTTYLDQLGKETSGYVNNGKFTAAAQNALRTTLTLPVASGALNVAYDAQSLVNDAVTNRALAVKGQGTQAWVDLFGTTNEAKYEGLTTGYDADIYGGVFGVDTTLDNGLLVGGAVTIGTADTDATGTAYKVTTDTDFYGFSLYGAKTFAGLNVKADVGYTKFDNTVKAYDLGQKLGGDADADAWTVGLRGDFTAVDAAVAVKPHFGVRYTRLTVDGLNGVDVSNLNVLELPVGVAFEGAVEAGGWKIAPALDLSVVPQLGDDEVTTSVAGEAIRTTVLDNLYNAALGVSAEYQSMTFGLNYRYGFGSNDRSNNALHATFRYAF</sequence>
<dbReference type="PATRIC" id="fig|762967.3.peg.256"/>
<dbReference type="SMART" id="SM00869">
    <property type="entry name" value="Autotransporter"/>
    <property type="match status" value="1"/>
</dbReference>
<accession>H3KC54</accession>
<dbReference type="STRING" id="762967.HMPREF9440_00305"/>
<dbReference type="InterPro" id="IPR036709">
    <property type="entry name" value="Autotransporte_beta_dom_sf"/>
</dbReference>
<protein>
    <submittedName>
        <fullName evidence="2">Outer membrane autotransporter barrel domain protein</fullName>
    </submittedName>
</protein>
<dbReference type="RefSeq" id="WP_008540740.1">
    <property type="nucleotide sequence ID" value="NZ_JH604867.1"/>
</dbReference>
<dbReference type="HOGENOM" id="CLU_253712_0_0_4"/>
<dbReference type="PROSITE" id="PS51208">
    <property type="entry name" value="AUTOTRANSPORTER"/>
    <property type="match status" value="1"/>
</dbReference>
<dbReference type="Pfam" id="PF03797">
    <property type="entry name" value="Autotransporter"/>
    <property type="match status" value="1"/>
</dbReference>
<evidence type="ECO:0000259" key="1">
    <source>
        <dbReference type="PROSITE" id="PS51208"/>
    </source>
</evidence>
<evidence type="ECO:0000313" key="3">
    <source>
        <dbReference type="Proteomes" id="UP000004956"/>
    </source>
</evidence>
<dbReference type="Proteomes" id="UP000004956">
    <property type="component" value="Unassembled WGS sequence"/>
</dbReference>
<dbReference type="OrthoDB" id="9152053at2"/>
<dbReference type="NCBIfam" id="TIGR01414">
    <property type="entry name" value="autotrans_barl"/>
    <property type="match status" value="1"/>
</dbReference>
<dbReference type="InterPro" id="IPR005546">
    <property type="entry name" value="Autotransporte_beta"/>
</dbReference>
<dbReference type="SUPFAM" id="SSF103515">
    <property type="entry name" value="Autotransporter"/>
    <property type="match status" value="1"/>
</dbReference>
<dbReference type="AlphaFoldDB" id="H3KC54"/>
<dbReference type="InterPro" id="IPR006315">
    <property type="entry name" value="OM_autotransptr_brl_dom"/>
</dbReference>
<keyword evidence="3" id="KW-1185">Reference proteome</keyword>
<name>H3KC54_9BURK</name>
<feature type="domain" description="Autotransporter" evidence="1">
    <location>
        <begin position="983"/>
        <end position="1243"/>
    </location>
</feature>
<gene>
    <name evidence="2" type="ORF">HMPREF9440_00305</name>
</gene>
<dbReference type="GO" id="GO:0019867">
    <property type="term" value="C:outer membrane"/>
    <property type="evidence" value="ECO:0007669"/>
    <property type="project" value="InterPro"/>
</dbReference>
<proteinExistence type="predicted"/>
<dbReference type="InterPro" id="IPR024973">
    <property type="entry name" value="ESPR"/>
</dbReference>
<comment type="caution">
    <text evidence="2">The sequence shown here is derived from an EMBL/GenBank/DDBJ whole genome shotgun (WGS) entry which is preliminary data.</text>
</comment>
<dbReference type="EMBL" id="AFBQ01000035">
    <property type="protein sequence ID" value="EHY32310.1"/>
    <property type="molecule type" value="Genomic_DNA"/>
</dbReference>